<dbReference type="InterPro" id="IPR029472">
    <property type="entry name" value="Copia-like_N"/>
</dbReference>
<dbReference type="PANTHER" id="PTHR37610:SF40">
    <property type="entry name" value="OS01G0909600 PROTEIN"/>
    <property type="match status" value="1"/>
</dbReference>
<evidence type="ECO:0000313" key="2">
    <source>
        <dbReference type="EMBL" id="KAK9750465.1"/>
    </source>
</evidence>
<reference evidence="2" key="1">
    <citation type="submission" date="2024-03" db="EMBL/GenBank/DDBJ databases">
        <title>WGS assembly of Saponaria officinalis var. Norfolk2.</title>
        <authorList>
            <person name="Jenkins J."/>
            <person name="Shu S."/>
            <person name="Grimwood J."/>
            <person name="Barry K."/>
            <person name="Goodstein D."/>
            <person name="Schmutz J."/>
            <person name="Leebens-Mack J."/>
            <person name="Osbourn A."/>
        </authorList>
    </citation>
    <scope>NUCLEOTIDE SEQUENCE [LARGE SCALE GENOMIC DNA]</scope>
    <source>
        <strain evidence="2">JIC</strain>
    </source>
</reference>
<dbReference type="EMBL" id="JBDFQZ010000002">
    <property type="protein sequence ID" value="KAK9750465.1"/>
    <property type="molecule type" value="Genomic_DNA"/>
</dbReference>
<dbReference type="Pfam" id="PF14244">
    <property type="entry name" value="Retrotran_gag_3"/>
    <property type="match status" value="1"/>
</dbReference>
<accession>A0AAW1MUU8</accession>
<feature type="domain" description="Retrotransposon Copia-like N-terminal" evidence="1">
    <location>
        <begin position="30"/>
        <end position="75"/>
    </location>
</feature>
<comment type="caution">
    <text evidence="2">The sequence shown here is derived from an EMBL/GenBank/DDBJ whole genome shotgun (WGS) entry which is preliminary data.</text>
</comment>
<evidence type="ECO:0000259" key="1">
    <source>
        <dbReference type="Pfam" id="PF14244"/>
    </source>
</evidence>
<gene>
    <name evidence="2" type="ORF">RND81_02G199300</name>
</gene>
<dbReference type="PANTHER" id="PTHR37610">
    <property type="entry name" value="CCHC-TYPE DOMAIN-CONTAINING PROTEIN"/>
    <property type="match status" value="1"/>
</dbReference>
<evidence type="ECO:0000313" key="3">
    <source>
        <dbReference type="Proteomes" id="UP001443914"/>
    </source>
</evidence>
<dbReference type="Proteomes" id="UP001443914">
    <property type="component" value="Unassembled WGS sequence"/>
</dbReference>
<organism evidence="2 3">
    <name type="scientific">Saponaria officinalis</name>
    <name type="common">Common soapwort</name>
    <name type="synonym">Lychnis saponaria</name>
    <dbReference type="NCBI Taxonomy" id="3572"/>
    <lineage>
        <taxon>Eukaryota</taxon>
        <taxon>Viridiplantae</taxon>
        <taxon>Streptophyta</taxon>
        <taxon>Embryophyta</taxon>
        <taxon>Tracheophyta</taxon>
        <taxon>Spermatophyta</taxon>
        <taxon>Magnoliopsida</taxon>
        <taxon>eudicotyledons</taxon>
        <taxon>Gunneridae</taxon>
        <taxon>Pentapetalae</taxon>
        <taxon>Caryophyllales</taxon>
        <taxon>Caryophyllaceae</taxon>
        <taxon>Caryophylleae</taxon>
        <taxon>Saponaria</taxon>
    </lineage>
</organism>
<dbReference type="AlphaFoldDB" id="A0AAW1MUU8"/>
<name>A0AAW1MUU8_SAPOF</name>
<protein>
    <recommendedName>
        <fullName evidence="1">Retrotransposon Copia-like N-terminal domain-containing protein</fullName>
    </recommendedName>
</protein>
<sequence>MTDSDSSSGDERASATQYTNPYDDPFYLTSSDFPGMQIVSAQFNGRNYLHWSRGVTMALSSKNKLGFVTGKTAMPSANSSKFQQWIRCDSMVRCWLINSMIPAIKDVFMMCKNAKQIWTEVQERYGQSNGPLLFQLKKDLRNISQENDSIADY</sequence>
<proteinExistence type="predicted"/>
<keyword evidence="3" id="KW-1185">Reference proteome</keyword>